<dbReference type="PIRSF" id="PIRSF002854">
    <property type="entry name" value="MetQ"/>
    <property type="match status" value="1"/>
</dbReference>
<dbReference type="PANTHER" id="PTHR30429">
    <property type="entry name" value="D-METHIONINE-BINDING LIPOPROTEIN METQ"/>
    <property type="match status" value="1"/>
</dbReference>
<evidence type="ECO:0000256" key="5">
    <source>
        <dbReference type="ARBA" id="ARBA00023288"/>
    </source>
</evidence>
<dbReference type="Gene3D" id="3.40.190.10">
    <property type="entry name" value="Periplasmic binding protein-like II"/>
    <property type="match status" value="2"/>
</dbReference>
<dbReference type="PANTHER" id="PTHR30429:SF1">
    <property type="entry name" value="D-METHIONINE-BINDING LIPOPROTEIN METQ-RELATED"/>
    <property type="match status" value="1"/>
</dbReference>
<dbReference type="HOGENOM" id="CLU_067080_0_0_5"/>
<gene>
    <name evidence="7" type="ORF">OINT_1002541</name>
</gene>
<sequence>MLPIGALGAEKGRNSDVPIESPPTLKSGLHQGDIMRKLLVAATILAVFTAGSAFAKTVRIGVTPGPHAQIMEKVKEVAGKNGLELDIQEFSDYVIPNMALADGALEANSFQHKPYLDNQVADRGFDIVSVAETVNFPMGLYSKKLKNISELADGATIAIPNDPTNGGRALLVLAENGIIKLDPSKGLKVSALDIVENPKNLKFVELDAAQLPRSMEDVDAAVINTNYAMEAGLNPATDPLVREGEKAPYINILVVRTADKDADWVKTLISSYHSGEVKEFIATTFKGSVIPAW</sequence>
<proteinExistence type="inferred from homology"/>
<dbReference type="Pfam" id="PF03180">
    <property type="entry name" value="Lipoprotein_9"/>
    <property type="match status" value="1"/>
</dbReference>
<keyword evidence="2" id="KW-0732">Signal</keyword>
<dbReference type="InterPro" id="IPR004872">
    <property type="entry name" value="Lipoprotein_NlpA"/>
</dbReference>
<evidence type="ECO:0000313" key="7">
    <source>
        <dbReference type="EMBL" id="EEQ97059.1"/>
    </source>
</evidence>
<dbReference type="NCBIfam" id="TIGR00363">
    <property type="entry name" value="MetQ/NlpA family lipoprotein"/>
    <property type="match status" value="1"/>
</dbReference>
<comment type="subcellular location">
    <subcellularLocation>
        <location evidence="1">Membrane</location>
        <topology evidence="1">Lipid-anchor</topology>
    </subcellularLocation>
</comment>
<evidence type="ECO:0000256" key="1">
    <source>
        <dbReference type="ARBA" id="ARBA00004635"/>
    </source>
</evidence>
<organism evidence="7 8">
    <name type="scientific">Brucella intermedia LMG 3301</name>
    <dbReference type="NCBI Taxonomy" id="641118"/>
    <lineage>
        <taxon>Bacteria</taxon>
        <taxon>Pseudomonadati</taxon>
        <taxon>Pseudomonadota</taxon>
        <taxon>Alphaproteobacteria</taxon>
        <taxon>Hyphomicrobiales</taxon>
        <taxon>Brucellaceae</taxon>
        <taxon>Brucella/Ochrobactrum group</taxon>
        <taxon>Brucella</taxon>
    </lineage>
</organism>
<keyword evidence="3" id="KW-0472">Membrane</keyword>
<dbReference type="CDD" id="cd13598">
    <property type="entry name" value="PBP2_lipoprotein_IlpA_like"/>
    <property type="match status" value="1"/>
</dbReference>
<dbReference type="EMBL" id="ACQA01000001">
    <property type="protein sequence ID" value="EEQ97059.1"/>
    <property type="molecule type" value="Genomic_DNA"/>
</dbReference>
<dbReference type="GO" id="GO:0016020">
    <property type="term" value="C:membrane"/>
    <property type="evidence" value="ECO:0007669"/>
    <property type="project" value="UniProtKB-SubCell"/>
</dbReference>
<evidence type="ECO:0000256" key="3">
    <source>
        <dbReference type="ARBA" id="ARBA00023136"/>
    </source>
</evidence>
<keyword evidence="5 6" id="KW-0449">Lipoprotein</keyword>
<keyword evidence="4" id="KW-0564">Palmitate</keyword>
<protein>
    <recommendedName>
        <fullName evidence="6">Lipoprotein</fullName>
    </recommendedName>
</protein>
<dbReference type="Proteomes" id="UP000004386">
    <property type="component" value="Unassembled WGS sequence"/>
</dbReference>
<comment type="caution">
    <text evidence="7">The sequence shown here is derived from an EMBL/GenBank/DDBJ whole genome shotgun (WGS) entry which is preliminary data.</text>
</comment>
<dbReference type="AlphaFoldDB" id="C4WEM3"/>
<comment type="similarity">
    <text evidence="6">Belongs to the nlpA lipoprotein family.</text>
</comment>
<name>C4WEM3_9HYPH</name>
<accession>C4WEM3</accession>
<evidence type="ECO:0000256" key="4">
    <source>
        <dbReference type="ARBA" id="ARBA00023139"/>
    </source>
</evidence>
<reference evidence="7 8" key="1">
    <citation type="submission" date="2009-05" db="EMBL/GenBank/DDBJ databases">
        <authorList>
            <person name="Setubal J.C."/>
            <person name="Boyle S."/>
            <person name="Crasta O.R."/>
            <person name="Gillespie J.J."/>
            <person name="Kenyon R.W."/>
            <person name="Lu J."/>
            <person name="Mane S."/>
            <person name="Nagrani S."/>
            <person name="Shallom J.M."/>
            <person name="Shallom S."/>
            <person name="Shukla M."/>
            <person name="Snyder E.E."/>
            <person name="Sobral B.W."/>
            <person name="Wattam A.R."/>
            <person name="Will R."/>
            <person name="Williams K."/>
            <person name="Yoo H."/>
            <person name="Munk C."/>
            <person name="Tapia R."/>
            <person name="Green L."/>
            <person name="Rogers Y."/>
            <person name="Detter J.C."/>
            <person name="Bruce D."/>
            <person name="Brettin T.S."/>
            <person name="Tsolis R."/>
        </authorList>
    </citation>
    <scope>NUCLEOTIDE SEQUENCE [LARGE SCALE GENOMIC DNA]</scope>
    <source>
        <strain evidence="7 8">LMG 3301</strain>
    </source>
</reference>
<evidence type="ECO:0000256" key="2">
    <source>
        <dbReference type="ARBA" id="ARBA00022729"/>
    </source>
</evidence>
<dbReference type="SUPFAM" id="SSF53850">
    <property type="entry name" value="Periplasmic binding protein-like II"/>
    <property type="match status" value="1"/>
</dbReference>
<evidence type="ECO:0000256" key="6">
    <source>
        <dbReference type="PIRNR" id="PIRNR002854"/>
    </source>
</evidence>
<evidence type="ECO:0000313" key="8">
    <source>
        <dbReference type="Proteomes" id="UP000004386"/>
    </source>
</evidence>